<dbReference type="InterPro" id="IPR047729">
    <property type="entry name" value="Sce7726-like"/>
</dbReference>
<organism evidence="1 2">
    <name type="scientific">Neobacillus notoginsengisoli</name>
    <dbReference type="NCBI Taxonomy" id="1578198"/>
    <lineage>
        <taxon>Bacteria</taxon>
        <taxon>Bacillati</taxon>
        <taxon>Bacillota</taxon>
        <taxon>Bacilli</taxon>
        <taxon>Bacillales</taxon>
        <taxon>Bacillaceae</taxon>
        <taxon>Neobacillus</taxon>
    </lineage>
</organism>
<dbReference type="AlphaFoldDB" id="A0A417YS76"/>
<accession>A0A417YS76</accession>
<dbReference type="OrthoDB" id="128875at2"/>
<reference evidence="1 2" key="1">
    <citation type="journal article" date="2017" name="Int. J. Syst. Evol. Microbiol.">
        <title>Bacillus notoginsengisoli sp. nov., a novel bacterium isolated from the rhizosphere of Panax notoginseng.</title>
        <authorList>
            <person name="Zhang M.Y."/>
            <person name="Cheng J."/>
            <person name="Cai Y."/>
            <person name="Zhang T.Y."/>
            <person name="Wu Y.Y."/>
            <person name="Manikprabhu D."/>
            <person name="Li W.J."/>
            <person name="Zhang Y.X."/>
        </authorList>
    </citation>
    <scope>NUCLEOTIDE SEQUENCE [LARGE SCALE GENOMIC DNA]</scope>
    <source>
        <strain evidence="1 2">JCM 30743</strain>
    </source>
</reference>
<gene>
    <name evidence="1" type="ORF">D1B31_15380</name>
</gene>
<evidence type="ECO:0000313" key="1">
    <source>
        <dbReference type="EMBL" id="RHW38153.1"/>
    </source>
</evidence>
<comment type="caution">
    <text evidence="1">The sequence shown here is derived from an EMBL/GenBank/DDBJ whole genome shotgun (WGS) entry which is preliminary data.</text>
</comment>
<dbReference type="EMBL" id="QWEG01000009">
    <property type="protein sequence ID" value="RHW38153.1"/>
    <property type="molecule type" value="Genomic_DNA"/>
</dbReference>
<keyword evidence="2" id="KW-1185">Reference proteome</keyword>
<protein>
    <recommendedName>
        <fullName evidence="3">Sce7726 family protein</fullName>
    </recommendedName>
</protein>
<name>A0A417YS76_9BACI</name>
<dbReference type="Proteomes" id="UP000284416">
    <property type="component" value="Unassembled WGS sequence"/>
</dbReference>
<proteinExistence type="predicted"/>
<evidence type="ECO:0008006" key="3">
    <source>
        <dbReference type="Google" id="ProtNLM"/>
    </source>
</evidence>
<evidence type="ECO:0000313" key="2">
    <source>
        <dbReference type="Proteomes" id="UP000284416"/>
    </source>
</evidence>
<dbReference type="NCBIfam" id="NF033832">
    <property type="entry name" value="sce7726_fam"/>
    <property type="match status" value="1"/>
</dbReference>
<sequence>MNPSNNIILNRFFTHNIFMDLINGKGNSLYNTCINRYLNNGVSSINNEHLITKVYKYISKEYRNEYFFKNTLLNKLLLGRHSLNTTTALTEIPINKSKADFILINGKAIVYEIKTGLDTLDRLESQINDYYKAFNHVSVISCESNYDKLMEMFKDTNVGISILTEKNTISLRKKPVEDNTKLDYSVMFKILRKSEFENIILSYYGSLPVTTQVAYYKECFKFFAAIDKKEVYKFFITELKKRTITEKEEYKNVPYELKFLVYFSKFKKGDYIKLNKFLERKWRG</sequence>
<dbReference type="RefSeq" id="WP_118921931.1">
    <property type="nucleotide sequence ID" value="NZ_QWEG01000009.1"/>
</dbReference>